<dbReference type="Pfam" id="PF21317">
    <property type="entry name" value="BetaGal_ABD_1"/>
    <property type="match status" value="1"/>
</dbReference>
<feature type="active site" description="Proton donor" evidence="4">
    <location>
        <position position="184"/>
    </location>
</feature>
<evidence type="ECO:0000256" key="3">
    <source>
        <dbReference type="ARBA" id="ARBA00023295"/>
    </source>
</evidence>
<comment type="similarity">
    <text evidence="1 6">Belongs to the glycosyl hydrolase 35 family.</text>
</comment>
<dbReference type="FunFam" id="2.60.120.260:FF:000049">
    <property type="entry name" value="Beta-galactosidase"/>
    <property type="match status" value="1"/>
</dbReference>
<evidence type="ECO:0000313" key="11">
    <source>
        <dbReference type="Proteomes" id="UP001153709"/>
    </source>
</evidence>
<dbReference type="PANTHER" id="PTHR23421">
    <property type="entry name" value="BETA-GALACTOSIDASE RELATED"/>
    <property type="match status" value="1"/>
</dbReference>
<dbReference type="SUPFAM" id="SSF51445">
    <property type="entry name" value="(Trans)glycosidases"/>
    <property type="match status" value="1"/>
</dbReference>
<feature type="domain" description="Glycoside hydrolase 35 catalytic" evidence="7">
    <location>
        <begin position="30"/>
        <end position="353"/>
    </location>
</feature>
<evidence type="ECO:0000256" key="6">
    <source>
        <dbReference type="RuleBase" id="RU003679"/>
    </source>
</evidence>
<dbReference type="InterPro" id="IPR008979">
    <property type="entry name" value="Galactose-bd-like_sf"/>
</dbReference>
<proteinExistence type="inferred from homology"/>
<keyword evidence="3 5" id="KW-0326">Glycosidase</keyword>
<dbReference type="GO" id="GO:0004565">
    <property type="term" value="F:beta-galactosidase activity"/>
    <property type="evidence" value="ECO:0007669"/>
    <property type="project" value="UniProtKB-EC"/>
</dbReference>
<dbReference type="InterPro" id="IPR001944">
    <property type="entry name" value="Glycoside_Hdrlase_35"/>
</dbReference>
<dbReference type="GO" id="GO:0005975">
    <property type="term" value="P:carbohydrate metabolic process"/>
    <property type="evidence" value="ECO:0007669"/>
    <property type="project" value="InterPro"/>
</dbReference>
<dbReference type="PIRSF" id="PIRSF006336">
    <property type="entry name" value="B-gal"/>
    <property type="match status" value="1"/>
</dbReference>
<dbReference type="InterPro" id="IPR048912">
    <property type="entry name" value="BetaGal1-like_ABD1"/>
</dbReference>
<organism evidence="10 11">
    <name type="scientific">Diabrotica balteata</name>
    <name type="common">Banded cucumber beetle</name>
    <dbReference type="NCBI Taxonomy" id="107213"/>
    <lineage>
        <taxon>Eukaryota</taxon>
        <taxon>Metazoa</taxon>
        <taxon>Ecdysozoa</taxon>
        <taxon>Arthropoda</taxon>
        <taxon>Hexapoda</taxon>
        <taxon>Insecta</taxon>
        <taxon>Pterygota</taxon>
        <taxon>Neoptera</taxon>
        <taxon>Endopterygota</taxon>
        <taxon>Coleoptera</taxon>
        <taxon>Polyphaga</taxon>
        <taxon>Cucujiformia</taxon>
        <taxon>Chrysomeloidea</taxon>
        <taxon>Chrysomelidae</taxon>
        <taxon>Galerucinae</taxon>
        <taxon>Diabroticina</taxon>
        <taxon>Diabroticites</taxon>
        <taxon>Diabrotica</taxon>
    </lineage>
</organism>
<reference evidence="10" key="1">
    <citation type="submission" date="2022-01" db="EMBL/GenBank/DDBJ databases">
        <authorList>
            <person name="King R."/>
        </authorList>
    </citation>
    <scope>NUCLEOTIDE SEQUENCE</scope>
</reference>
<feature type="domain" description="Beta-galactosidase galactose-binding" evidence="9">
    <location>
        <begin position="551"/>
        <end position="610"/>
    </location>
</feature>
<dbReference type="InterPro" id="IPR031330">
    <property type="entry name" value="Gly_Hdrlase_35_cat"/>
</dbReference>
<dbReference type="EC" id="3.2.1.23" evidence="5"/>
<dbReference type="Gene3D" id="3.20.20.80">
    <property type="entry name" value="Glycosidases"/>
    <property type="match status" value="1"/>
</dbReference>
<dbReference type="InterPro" id="IPR048913">
    <property type="entry name" value="BetaGal_gal-bd"/>
</dbReference>
<name>A0A9N9SS99_DIABA</name>
<evidence type="ECO:0000259" key="7">
    <source>
        <dbReference type="Pfam" id="PF01301"/>
    </source>
</evidence>
<feature type="active site" description="Nucleophile" evidence="4">
    <location>
        <position position="259"/>
    </location>
</feature>
<dbReference type="Gene3D" id="2.60.120.260">
    <property type="entry name" value="Galactose-binding domain-like"/>
    <property type="match status" value="2"/>
</dbReference>
<keyword evidence="2 5" id="KW-0378">Hydrolase</keyword>
<evidence type="ECO:0000256" key="2">
    <source>
        <dbReference type="ARBA" id="ARBA00022801"/>
    </source>
</evidence>
<sequence length="638" mass="72129">MALATSLPTLYEYYTGNGISEGLSDKQPYFTLNNKNITIYSGAFHYFRVPRGHWRDRLRKMRAAGLNAVETYVPWNLHESQQGVFDFGNGGTDFQDFLHLEEFLKTAQEEDLFALVRAGPYINSEFDFGGLPSWLTKTVKYMRRSADQYFLNHVRNYFNVLLPILALLQFQKGGPIIAVQVENEFGSKHFNDTTYLVALKNMMLEHGIIELLYTADPPRNGKFGAIPGVLQTANFNGDPKEMFDLLNTFQHGKPNMAMESYTGWFDHWTETHRHKRPSEYRTQLEGILDYPGSVNMYMFIGSTSYGFTNGATLSKDNDNSGYQPDTTSYDYDSPITEHGTSTLKYDLIKEVIAARNKVQTRLPNFPDVKPLVAYPEITPVGQLPLSQAINQVQTKVQSADILPMEKLDINNGNGQSFGYIVYRKTNVDIPANAVLKISGYVRDTVLVLINGKLVSPTPKSAADIDGFGFWRKPDSTLTLTNTAIQGATLELVVENFGRSTLAVYSFKGLTEDVSINNNKLTNWEIIPLEFKKNYNLGLYNWQSVQQREDNPALYKFNLHIDGEPSDTYVDMREWKKGITIVNGFVLGRHFFVGPQQTLYLAGPLLRSGDNDIVVFEHYTAPSSLKFSDEQIFGAPTQN</sequence>
<evidence type="ECO:0000256" key="1">
    <source>
        <dbReference type="ARBA" id="ARBA00009809"/>
    </source>
</evidence>
<evidence type="ECO:0000259" key="8">
    <source>
        <dbReference type="Pfam" id="PF21317"/>
    </source>
</evidence>
<evidence type="ECO:0000259" key="9">
    <source>
        <dbReference type="Pfam" id="PF21467"/>
    </source>
</evidence>
<evidence type="ECO:0000256" key="4">
    <source>
        <dbReference type="PIRSR" id="PIRSR006336-1"/>
    </source>
</evidence>
<keyword evidence="11" id="KW-1185">Reference proteome</keyword>
<accession>A0A9N9SS99</accession>
<dbReference type="InterPro" id="IPR026283">
    <property type="entry name" value="B-gal_1-like"/>
</dbReference>
<feature type="domain" description="Beta-galactosidase 1-like first all-beta" evidence="8">
    <location>
        <begin position="414"/>
        <end position="529"/>
    </location>
</feature>
<dbReference type="Pfam" id="PF21467">
    <property type="entry name" value="BetaGal_gal-bd"/>
    <property type="match status" value="1"/>
</dbReference>
<dbReference type="PROSITE" id="PS01182">
    <property type="entry name" value="GLYCOSYL_HYDROL_F35"/>
    <property type="match status" value="1"/>
</dbReference>
<dbReference type="InterPro" id="IPR019801">
    <property type="entry name" value="Glyco_hydro_35_CS"/>
</dbReference>
<protein>
    <recommendedName>
        <fullName evidence="5">Beta-galactosidase</fullName>
        <ecNumber evidence="5">3.2.1.23</ecNumber>
    </recommendedName>
</protein>
<dbReference type="Proteomes" id="UP001153709">
    <property type="component" value="Chromosome 3"/>
</dbReference>
<dbReference type="OrthoDB" id="1657402at2759"/>
<evidence type="ECO:0000256" key="5">
    <source>
        <dbReference type="RuleBase" id="RU000675"/>
    </source>
</evidence>
<comment type="catalytic activity">
    <reaction evidence="5">
        <text>Hydrolysis of terminal non-reducing beta-D-galactose residues in beta-D-galactosides.</text>
        <dbReference type="EC" id="3.2.1.23"/>
    </reaction>
</comment>
<dbReference type="EMBL" id="OU898278">
    <property type="protein sequence ID" value="CAG9830673.1"/>
    <property type="molecule type" value="Genomic_DNA"/>
</dbReference>
<dbReference type="PRINTS" id="PR00742">
    <property type="entry name" value="GLHYDRLASE35"/>
</dbReference>
<dbReference type="Pfam" id="PF01301">
    <property type="entry name" value="Glyco_hydro_35"/>
    <property type="match status" value="1"/>
</dbReference>
<dbReference type="AlphaFoldDB" id="A0A9N9SS99"/>
<evidence type="ECO:0000313" key="10">
    <source>
        <dbReference type="EMBL" id="CAG9830673.1"/>
    </source>
</evidence>
<dbReference type="InterPro" id="IPR017853">
    <property type="entry name" value="GH"/>
</dbReference>
<gene>
    <name evidence="10" type="ORF">DIABBA_LOCUS4360</name>
</gene>
<dbReference type="SUPFAM" id="SSF49785">
    <property type="entry name" value="Galactose-binding domain-like"/>
    <property type="match status" value="1"/>
</dbReference>